<comment type="caution">
    <text evidence="2">The sequence shown here is derived from an EMBL/GenBank/DDBJ whole genome shotgun (WGS) entry which is preliminary data.</text>
</comment>
<protein>
    <submittedName>
        <fullName evidence="2">Uncharacterized protein</fullName>
    </submittedName>
</protein>
<sequence>MQVAGDAQFDVAGGYLVPPQWFAMWARRHQYEYGSTTEDLGRITITERAVDARHDPVWLVGSSNSQSGAEMTEWVDPTAMYSLTAGPRLWDRVGMTASDMDLACMYDVLHVHRHGHRGADSVRRERWASTSSRAERPTAGTSS</sequence>
<keyword evidence="3" id="KW-1185">Reference proteome</keyword>
<dbReference type="AlphaFoldDB" id="A0A840EXY1"/>
<proteinExistence type="predicted"/>
<organism evidence="2 3">
    <name type="scientific">Gordonia humi</name>
    <dbReference type="NCBI Taxonomy" id="686429"/>
    <lineage>
        <taxon>Bacteria</taxon>
        <taxon>Bacillati</taxon>
        <taxon>Actinomycetota</taxon>
        <taxon>Actinomycetes</taxon>
        <taxon>Mycobacteriales</taxon>
        <taxon>Gordoniaceae</taxon>
        <taxon>Gordonia</taxon>
    </lineage>
</organism>
<name>A0A840EXY1_9ACTN</name>
<evidence type="ECO:0000313" key="2">
    <source>
        <dbReference type="EMBL" id="MBB4135143.1"/>
    </source>
</evidence>
<accession>A0A840EXY1</accession>
<dbReference type="Proteomes" id="UP000551501">
    <property type="component" value="Unassembled WGS sequence"/>
</dbReference>
<evidence type="ECO:0000256" key="1">
    <source>
        <dbReference type="SAM" id="MobiDB-lite"/>
    </source>
</evidence>
<gene>
    <name evidence="2" type="ORF">BKA16_001695</name>
</gene>
<reference evidence="2 3" key="1">
    <citation type="submission" date="2020-08" db="EMBL/GenBank/DDBJ databases">
        <title>Sequencing the genomes of 1000 actinobacteria strains.</title>
        <authorList>
            <person name="Klenk H.-P."/>
        </authorList>
    </citation>
    <scope>NUCLEOTIDE SEQUENCE [LARGE SCALE GENOMIC DNA]</scope>
    <source>
        <strain evidence="2 3">DSM 45298</strain>
    </source>
</reference>
<dbReference type="EMBL" id="JACIFP010000001">
    <property type="protein sequence ID" value="MBB4135143.1"/>
    <property type="molecule type" value="Genomic_DNA"/>
</dbReference>
<feature type="region of interest" description="Disordered" evidence="1">
    <location>
        <begin position="120"/>
        <end position="143"/>
    </location>
</feature>
<evidence type="ECO:0000313" key="3">
    <source>
        <dbReference type="Proteomes" id="UP000551501"/>
    </source>
</evidence>